<evidence type="ECO:0000256" key="1">
    <source>
        <dbReference type="SAM" id="Phobius"/>
    </source>
</evidence>
<name>A0A150XI14_9BACT</name>
<dbReference type="EMBL" id="LRPC01000001">
    <property type="protein sequence ID" value="KYG78305.1"/>
    <property type="molecule type" value="Genomic_DNA"/>
</dbReference>
<dbReference type="OrthoDB" id="679295at2"/>
<keyword evidence="1" id="KW-0472">Membrane</keyword>
<reference evidence="3 4" key="1">
    <citation type="submission" date="2016-01" db="EMBL/GenBank/DDBJ databases">
        <title>Genome sequencing of Roseivirga spongicola UST030701-084.</title>
        <authorList>
            <person name="Selvaratnam C."/>
            <person name="Thevarajoo S."/>
            <person name="Goh K.M."/>
            <person name="Ee R."/>
            <person name="Chan K.-G."/>
            <person name="Chong C.S."/>
        </authorList>
    </citation>
    <scope>NUCLEOTIDE SEQUENCE [LARGE SCALE GENOMIC DNA]</scope>
    <source>
        <strain evidence="3 4">UST030701-084</strain>
    </source>
</reference>
<keyword evidence="4" id="KW-1185">Reference proteome</keyword>
<dbReference type="InterPro" id="IPR046216">
    <property type="entry name" value="DUF6249"/>
</dbReference>
<gene>
    <name evidence="3" type="ORF">AWW68_05940</name>
</gene>
<feature type="domain" description="DUF6249" evidence="2">
    <location>
        <begin position="9"/>
        <end position="117"/>
    </location>
</feature>
<feature type="transmembrane region" description="Helical" evidence="1">
    <location>
        <begin position="55"/>
        <end position="77"/>
    </location>
</feature>
<evidence type="ECO:0000259" key="2">
    <source>
        <dbReference type="Pfam" id="PF19762"/>
    </source>
</evidence>
<organism evidence="3 4">
    <name type="scientific">Roseivirga spongicola</name>
    <dbReference type="NCBI Taxonomy" id="333140"/>
    <lineage>
        <taxon>Bacteria</taxon>
        <taxon>Pseudomonadati</taxon>
        <taxon>Bacteroidota</taxon>
        <taxon>Cytophagia</taxon>
        <taxon>Cytophagales</taxon>
        <taxon>Roseivirgaceae</taxon>
        <taxon>Roseivirga</taxon>
    </lineage>
</organism>
<feature type="transmembrane region" description="Helical" evidence="1">
    <location>
        <begin position="97"/>
        <end position="115"/>
    </location>
</feature>
<evidence type="ECO:0000313" key="3">
    <source>
        <dbReference type="EMBL" id="KYG78305.1"/>
    </source>
</evidence>
<dbReference type="STRING" id="333140.AWW68_05940"/>
<keyword evidence="1" id="KW-0812">Transmembrane</keyword>
<protein>
    <recommendedName>
        <fullName evidence="2">DUF6249 domain-containing protein</fullName>
    </recommendedName>
</protein>
<accession>A0A150XI14</accession>
<dbReference type="Proteomes" id="UP000075606">
    <property type="component" value="Unassembled WGS sequence"/>
</dbReference>
<evidence type="ECO:0000313" key="4">
    <source>
        <dbReference type="Proteomes" id="UP000075606"/>
    </source>
</evidence>
<dbReference type="AlphaFoldDB" id="A0A150XI14"/>
<dbReference type="Pfam" id="PF19762">
    <property type="entry name" value="DUF6249"/>
    <property type="match status" value="1"/>
</dbReference>
<proteinExistence type="predicted"/>
<sequence>MDGGLVTALFFVFSIGGTVGLVYYYYHTRHKERMMLIEKGADAKLFQTEPKKKNYFFTVVLGIVFISIGTGIILGFALSSLVHEWGWSRHSGDPLPYFVSIFLTIGAGFIASFFASKKLNN</sequence>
<dbReference type="RefSeq" id="WP_068217787.1">
    <property type="nucleotide sequence ID" value="NZ_CP139724.1"/>
</dbReference>
<keyword evidence="1" id="KW-1133">Transmembrane helix</keyword>
<comment type="caution">
    <text evidence="3">The sequence shown here is derived from an EMBL/GenBank/DDBJ whole genome shotgun (WGS) entry which is preliminary data.</text>
</comment>
<feature type="transmembrane region" description="Helical" evidence="1">
    <location>
        <begin position="6"/>
        <end position="26"/>
    </location>
</feature>